<evidence type="ECO:0000256" key="1">
    <source>
        <dbReference type="SAM" id="SignalP"/>
    </source>
</evidence>
<sequence>MKTFIVLILSLLSLSGYCQNGQVTGQIALQDSLMEYKYLRVLLQKGESTVNGAVPDNSGHFVINDIPEGNYTLFIRQLGFRDAITDSVVVSDGETTTLNLPYPPPCRFTYEKGQKPKCIGGHSDGIIPIVYGLPTKKTMKKAEKGLVHLAGCIVTDCDPQYYCKIHNREL</sequence>
<name>A0ABP8LAL5_9BACT</name>
<dbReference type="Pfam" id="PF13620">
    <property type="entry name" value="CarboxypepD_reg"/>
    <property type="match status" value="1"/>
</dbReference>
<feature type="signal peptide" evidence="1">
    <location>
        <begin position="1"/>
        <end position="20"/>
    </location>
</feature>
<keyword evidence="3" id="KW-1185">Reference proteome</keyword>
<proteinExistence type="predicted"/>
<dbReference type="InterPro" id="IPR013784">
    <property type="entry name" value="Carb-bd-like_fold"/>
</dbReference>
<dbReference type="Proteomes" id="UP001500552">
    <property type="component" value="Unassembled WGS sequence"/>
</dbReference>
<reference evidence="3" key="1">
    <citation type="journal article" date="2019" name="Int. J. Syst. Evol. Microbiol.">
        <title>The Global Catalogue of Microorganisms (GCM) 10K type strain sequencing project: providing services to taxonomists for standard genome sequencing and annotation.</title>
        <authorList>
            <consortium name="The Broad Institute Genomics Platform"/>
            <consortium name="The Broad Institute Genome Sequencing Center for Infectious Disease"/>
            <person name="Wu L."/>
            <person name="Ma J."/>
        </authorList>
    </citation>
    <scope>NUCLEOTIDE SEQUENCE [LARGE SCALE GENOMIC DNA]</scope>
    <source>
        <strain evidence="3">JCM 17926</strain>
    </source>
</reference>
<dbReference type="Gene3D" id="2.60.40.1120">
    <property type="entry name" value="Carboxypeptidase-like, regulatory domain"/>
    <property type="match status" value="1"/>
</dbReference>
<evidence type="ECO:0008006" key="4">
    <source>
        <dbReference type="Google" id="ProtNLM"/>
    </source>
</evidence>
<accession>A0ABP8LAL5</accession>
<evidence type="ECO:0000313" key="3">
    <source>
        <dbReference type="Proteomes" id="UP001500552"/>
    </source>
</evidence>
<feature type="chain" id="PRO_5045082539" description="Carboxypeptidase regulatory-like domain-containing protein" evidence="1">
    <location>
        <begin position="21"/>
        <end position="170"/>
    </location>
</feature>
<gene>
    <name evidence="2" type="ORF">GCM10023188_06170</name>
</gene>
<dbReference type="EMBL" id="BAABHC010000002">
    <property type="protein sequence ID" value="GAA4425338.1"/>
    <property type="molecule type" value="Genomic_DNA"/>
</dbReference>
<keyword evidence="1" id="KW-0732">Signal</keyword>
<organism evidence="2 3">
    <name type="scientific">Pontibacter saemangeumensis</name>
    <dbReference type="NCBI Taxonomy" id="1084525"/>
    <lineage>
        <taxon>Bacteria</taxon>
        <taxon>Pseudomonadati</taxon>
        <taxon>Bacteroidota</taxon>
        <taxon>Cytophagia</taxon>
        <taxon>Cytophagales</taxon>
        <taxon>Hymenobacteraceae</taxon>
        <taxon>Pontibacter</taxon>
    </lineage>
</organism>
<comment type="caution">
    <text evidence="2">The sequence shown here is derived from an EMBL/GenBank/DDBJ whole genome shotgun (WGS) entry which is preliminary data.</text>
</comment>
<dbReference type="RefSeq" id="WP_345156693.1">
    <property type="nucleotide sequence ID" value="NZ_BAABHC010000002.1"/>
</dbReference>
<dbReference type="SUPFAM" id="SSF49452">
    <property type="entry name" value="Starch-binding domain-like"/>
    <property type="match status" value="1"/>
</dbReference>
<evidence type="ECO:0000313" key="2">
    <source>
        <dbReference type="EMBL" id="GAA4425338.1"/>
    </source>
</evidence>
<protein>
    <recommendedName>
        <fullName evidence="4">Carboxypeptidase regulatory-like domain-containing protein</fullName>
    </recommendedName>
</protein>